<accession>A0A9W6LZZ1</accession>
<dbReference type="InterPro" id="IPR051082">
    <property type="entry name" value="Pentapeptide-BTB/POZ_domain"/>
</dbReference>
<comment type="caution">
    <text evidence="1">The sequence shown here is derived from an EMBL/GenBank/DDBJ whole genome shotgun (WGS) entry which is preliminary data.</text>
</comment>
<protein>
    <recommendedName>
        <fullName evidence="3">Pentapeptide repeat-containing protein</fullName>
    </recommendedName>
</protein>
<keyword evidence="2" id="KW-1185">Reference proteome</keyword>
<dbReference type="Proteomes" id="UP001142372">
    <property type="component" value="Unassembled WGS sequence"/>
</dbReference>
<dbReference type="PANTHER" id="PTHR14136:SF37">
    <property type="entry name" value="PENTAPEPTIDE REPEAT-CONTAINING PROTEIN"/>
    <property type="match status" value="1"/>
</dbReference>
<gene>
    <name evidence="1" type="primary">yybG</name>
    <name evidence="1" type="ORF">GCM10017584_19540</name>
</gene>
<evidence type="ECO:0000313" key="2">
    <source>
        <dbReference type="Proteomes" id="UP001142372"/>
    </source>
</evidence>
<name>A0A9W6LZZ1_9MICO</name>
<evidence type="ECO:0008006" key="3">
    <source>
        <dbReference type="Google" id="ProtNLM"/>
    </source>
</evidence>
<dbReference type="EMBL" id="BSEN01000006">
    <property type="protein sequence ID" value="GLJ76380.1"/>
    <property type="molecule type" value="Genomic_DNA"/>
</dbReference>
<evidence type="ECO:0000313" key="1">
    <source>
        <dbReference type="EMBL" id="GLJ76380.1"/>
    </source>
</evidence>
<reference evidence="1" key="2">
    <citation type="submission" date="2023-01" db="EMBL/GenBank/DDBJ databases">
        <authorList>
            <person name="Sun Q."/>
            <person name="Evtushenko L."/>
        </authorList>
    </citation>
    <scope>NUCLEOTIDE SEQUENCE</scope>
    <source>
        <strain evidence="1">VKM Ac-1401</strain>
    </source>
</reference>
<dbReference type="Pfam" id="PF00805">
    <property type="entry name" value="Pentapeptide"/>
    <property type="match status" value="1"/>
</dbReference>
<dbReference type="InterPro" id="IPR001646">
    <property type="entry name" value="5peptide_repeat"/>
</dbReference>
<dbReference type="PANTHER" id="PTHR14136">
    <property type="entry name" value="BTB_POZ DOMAIN-CONTAINING PROTEIN KCTD9"/>
    <property type="match status" value="1"/>
</dbReference>
<dbReference type="AlphaFoldDB" id="A0A9W6LZZ1"/>
<dbReference type="SUPFAM" id="SSF141571">
    <property type="entry name" value="Pentapeptide repeat-like"/>
    <property type="match status" value="1"/>
</dbReference>
<dbReference type="Gene3D" id="2.160.20.80">
    <property type="entry name" value="E3 ubiquitin-protein ligase SopA"/>
    <property type="match status" value="1"/>
</dbReference>
<reference evidence="1" key="1">
    <citation type="journal article" date="2014" name="Int. J. Syst. Evol. Microbiol.">
        <title>Complete genome sequence of Corynebacterium casei LMG S-19264T (=DSM 44701T), isolated from a smear-ripened cheese.</title>
        <authorList>
            <consortium name="US DOE Joint Genome Institute (JGI-PGF)"/>
            <person name="Walter F."/>
            <person name="Albersmeier A."/>
            <person name="Kalinowski J."/>
            <person name="Ruckert C."/>
        </authorList>
    </citation>
    <scope>NUCLEOTIDE SEQUENCE</scope>
    <source>
        <strain evidence="1">VKM Ac-1401</strain>
    </source>
</reference>
<sequence length="280" mass="30024">MDTIDRGSRPDLMADCGSCVGLCCVALAFARSADFAFDKPAGDPCVNLEDDFRCGIHPHLRDRGFKGCTVFDCFGAGQKVTQSTFDGRSWRDDPETRAGMFSVFPVMRQLHELLWYLDEALRMPAAAPLHSELTRASAAVEALTASSPERILETDLEEVRGPIAELLREASRMARSGLPALPTTGKTKRVGPGADLLGADLSGLSLRGAELRGALLIAADLRGSDLSFAELIGADLRDAELSGADLASAIYLTQVQVNAARGDARTLLPPNLQRPSHWAS</sequence>
<proteinExistence type="predicted"/>
<organism evidence="1 2">
    <name type="scientific">Leifsonia poae</name>
    <dbReference type="NCBI Taxonomy" id="110933"/>
    <lineage>
        <taxon>Bacteria</taxon>
        <taxon>Bacillati</taxon>
        <taxon>Actinomycetota</taxon>
        <taxon>Actinomycetes</taxon>
        <taxon>Micrococcales</taxon>
        <taxon>Microbacteriaceae</taxon>
        <taxon>Leifsonia</taxon>
    </lineage>
</organism>